<dbReference type="AlphaFoldDB" id="A0A0F8YNJ3"/>
<organism evidence="1">
    <name type="scientific">marine sediment metagenome</name>
    <dbReference type="NCBI Taxonomy" id="412755"/>
    <lineage>
        <taxon>unclassified sequences</taxon>
        <taxon>metagenomes</taxon>
        <taxon>ecological metagenomes</taxon>
    </lineage>
</organism>
<name>A0A0F8YNJ3_9ZZZZ</name>
<gene>
    <name evidence="1" type="ORF">LCGC14_3132910</name>
</gene>
<accession>A0A0F8YNJ3</accession>
<proteinExistence type="predicted"/>
<protein>
    <submittedName>
        <fullName evidence="1">Uncharacterized protein</fullName>
    </submittedName>
</protein>
<comment type="caution">
    <text evidence="1">The sequence shown here is derived from an EMBL/GenBank/DDBJ whole genome shotgun (WGS) entry which is preliminary data.</text>
</comment>
<reference evidence="1" key="1">
    <citation type="journal article" date="2015" name="Nature">
        <title>Complex archaea that bridge the gap between prokaryotes and eukaryotes.</title>
        <authorList>
            <person name="Spang A."/>
            <person name="Saw J.H."/>
            <person name="Jorgensen S.L."/>
            <person name="Zaremba-Niedzwiedzka K."/>
            <person name="Martijn J."/>
            <person name="Lind A.E."/>
            <person name="van Eijk R."/>
            <person name="Schleper C."/>
            <person name="Guy L."/>
            <person name="Ettema T.J."/>
        </authorList>
    </citation>
    <scope>NUCLEOTIDE SEQUENCE</scope>
</reference>
<feature type="non-terminal residue" evidence="1">
    <location>
        <position position="30"/>
    </location>
</feature>
<evidence type="ECO:0000313" key="1">
    <source>
        <dbReference type="EMBL" id="KKK49656.1"/>
    </source>
</evidence>
<dbReference type="EMBL" id="LAZR01068428">
    <property type="protein sequence ID" value="KKK49656.1"/>
    <property type="molecule type" value="Genomic_DNA"/>
</dbReference>
<sequence>MTQPTTFTCQKCGYQWTPRPGRLEQARDKP</sequence>